<evidence type="ECO:0000313" key="3">
    <source>
        <dbReference type="Proteomes" id="UP000290545"/>
    </source>
</evidence>
<dbReference type="Proteomes" id="UP000290545">
    <property type="component" value="Unassembled WGS sequence"/>
</dbReference>
<feature type="signal peptide" evidence="1">
    <location>
        <begin position="1"/>
        <end position="25"/>
    </location>
</feature>
<sequence>MRKIKFLFPMAIAILILTVALVTSAFTAKTEVKAKAKFAPAYFVLISESSENSASARTDPNSWMLANGTGSDISCPDDVTHICKIYAENNAGKPVISGTLYTILNNGESTDVPVADGVNLWTRQ</sequence>
<keyword evidence="3" id="KW-1185">Reference proteome</keyword>
<accession>A0A4V1MAT6</accession>
<gene>
    <name evidence="2" type="ORF">ESB13_09550</name>
</gene>
<protein>
    <submittedName>
        <fullName evidence="2">Uncharacterized protein</fullName>
    </submittedName>
</protein>
<name>A0A4V1MAT6_9BACT</name>
<proteinExistence type="predicted"/>
<organism evidence="2 3">
    <name type="scientific">Filimonas effusa</name>
    <dbReference type="NCBI Taxonomy" id="2508721"/>
    <lineage>
        <taxon>Bacteria</taxon>
        <taxon>Pseudomonadati</taxon>
        <taxon>Bacteroidota</taxon>
        <taxon>Chitinophagia</taxon>
        <taxon>Chitinophagales</taxon>
        <taxon>Chitinophagaceae</taxon>
        <taxon>Filimonas</taxon>
    </lineage>
</organism>
<evidence type="ECO:0000256" key="1">
    <source>
        <dbReference type="SAM" id="SignalP"/>
    </source>
</evidence>
<dbReference type="AlphaFoldDB" id="A0A4V1MAT6"/>
<feature type="chain" id="PRO_5020963997" evidence="1">
    <location>
        <begin position="26"/>
        <end position="124"/>
    </location>
</feature>
<evidence type="ECO:0000313" key="2">
    <source>
        <dbReference type="EMBL" id="RXK87006.1"/>
    </source>
</evidence>
<keyword evidence="1" id="KW-0732">Signal</keyword>
<dbReference type="RefSeq" id="WP_129002756.1">
    <property type="nucleotide sequence ID" value="NZ_SDHZ01000001.1"/>
</dbReference>
<comment type="caution">
    <text evidence="2">The sequence shown here is derived from an EMBL/GenBank/DDBJ whole genome shotgun (WGS) entry which is preliminary data.</text>
</comment>
<reference evidence="2 3" key="1">
    <citation type="submission" date="2019-01" db="EMBL/GenBank/DDBJ databases">
        <title>Filimonas sp. strain TTM-71.</title>
        <authorList>
            <person name="Chen W.-M."/>
        </authorList>
    </citation>
    <scope>NUCLEOTIDE SEQUENCE [LARGE SCALE GENOMIC DNA]</scope>
    <source>
        <strain evidence="2 3">TTM-71</strain>
    </source>
</reference>
<dbReference type="EMBL" id="SDHZ01000001">
    <property type="protein sequence ID" value="RXK87006.1"/>
    <property type="molecule type" value="Genomic_DNA"/>
</dbReference>